<comment type="caution">
    <text evidence="2">The sequence shown here is derived from an EMBL/GenBank/DDBJ whole genome shotgun (WGS) entry which is preliminary data.</text>
</comment>
<evidence type="ECO:0000313" key="2">
    <source>
        <dbReference type="EMBL" id="RMR03038.1"/>
    </source>
</evidence>
<organism evidence="2 3">
    <name type="scientific">Pseudomonas syringae pv. primulae</name>
    <dbReference type="NCBI Taxonomy" id="251707"/>
    <lineage>
        <taxon>Bacteria</taxon>
        <taxon>Pseudomonadati</taxon>
        <taxon>Pseudomonadota</taxon>
        <taxon>Gammaproteobacteria</taxon>
        <taxon>Pseudomonadales</taxon>
        <taxon>Pseudomonadaceae</taxon>
        <taxon>Pseudomonas</taxon>
    </lineage>
</organism>
<evidence type="ECO:0000259" key="1">
    <source>
        <dbReference type="Pfam" id="PF16289"/>
    </source>
</evidence>
<gene>
    <name evidence="2" type="ORF">ALP92_02368</name>
</gene>
<dbReference type="Proteomes" id="UP000276615">
    <property type="component" value="Unassembled WGS sequence"/>
</dbReference>
<protein>
    <recommendedName>
        <fullName evidence="1">DUF4935 domain-containing protein</fullName>
    </recommendedName>
</protein>
<dbReference type="Pfam" id="PF16289">
    <property type="entry name" value="PIN_12"/>
    <property type="match status" value="1"/>
</dbReference>
<reference evidence="2 3" key="1">
    <citation type="submission" date="2018-08" db="EMBL/GenBank/DDBJ databases">
        <title>Recombination of ecologically and evolutionarily significant loci maintains genetic cohesion in the Pseudomonas syringae species complex.</title>
        <authorList>
            <person name="Dillon M."/>
            <person name="Thakur S."/>
            <person name="Almeida R.N.D."/>
            <person name="Weir B.S."/>
            <person name="Guttman D.S."/>
        </authorList>
    </citation>
    <scope>NUCLEOTIDE SEQUENCE [LARGE SCALE GENOMIC DNA]</scope>
    <source>
        <strain evidence="2 3">ICMP 8670</strain>
    </source>
</reference>
<evidence type="ECO:0000313" key="3">
    <source>
        <dbReference type="Proteomes" id="UP000276615"/>
    </source>
</evidence>
<dbReference type="InterPro" id="IPR032557">
    <property type="entry name" value="DUF4935"/>
</dbReference>
<name>A0A3M4RK18_9PSED</name>
<sequence>MPEMPLQTRNVFIDTEFFVKAGLDFSSKTLESFKDICNKDELKHITSTIVVREVKRKIEEHIGEALNGVNAFRRKARILTNSKDKVIKNLFVPFDQEQIQNHAIQVFDRFLDESGTTVVDLSKVDGNKIVEMYFNQTAPFQGGKKKNEFPDAFTLLAVKASLKGREEIYVVSEDKDLITFCDENPRFIQIDSLNKLLDLYNSHDEDRFKFIKSYLDENERSITNKIKKQIEDAEAENVSTWEDSEVDEFSILDVSGFEPSIIHIDDEECQIVFDVEVHYKVKVTGPDYVNGRYDKEDDVIYTFDETTQEEEGALTFPVEVDLSYEVDCGEFIIRGMEINVQGLSGGIEFSVEESPYEHCK</sequence>
<dbReference type="EMBL" id="RBRQ01000295">
    <property type="protein sequence ID" value="RMR03038.1"/>
    <property type="molecule type" value="Genomic_DNA"/>
</dbReference>
<feature type="domain" description="DUF4935" evidence="1">
    <location>
        <begin position="11"/>
        <end position="176"/>
    </location>
</feature>
<proteinExistence type="predicted"/>
<accession>A0A3M4RK18</accession>
<dbReference type="AlphaFoldDB" id="A0A3M4RK18"/>